<dbReference type="EMBL" id="JACHGN010000002">
    <property type="protein sequence ID" value="MBB5131434.1"/>
    <property type="molecule type" value="Genomic_DNA"/>
</dbReference>
<dbReference type="Gene3D" id="2.20.25.10">
    <property type="match status" value="1"/>
</dbReference>
<keyword evidence="3" id="KW-1185">Reference proteome</keyword>
<dbReference type="PANTHER" id="PTHR33797:SF2">
    <property type="entry name" value="ORGANIC HYDROPEROXIDE RESISTANCE PROTEIN-LIKE"/>
    <property type="match status" value="1"/>
</dbReference>
<dbReference type="InterPro" id="IPR036102">
    <property type="entry name" value="OsmC/Ohrsf"/>
</dbReference>
<dbReference type="SUPFAM" id="SSF82784">
    <property type="entry name" value="OsmC-like"/>
    <property type="match status" value="1"/>
</dbReference>
<name>A0A840NS17_9ACTN</name>
<comment type="caution">
    <text evidence="2">The sequence shown here is derived from an EMBL/GenBank/DDBJ whole genome shotgun (WGS) entry which is preliminary data.</text>
</comment>
<accession>A0A840NS17</accession>
<protein>
    <submittedName>
        <fullName evidence="2">Ohr subfamily peroxiredoxin</fullName>
    </submittedName>
</protein>
<dbReference type="PANTHER" id="PTHR33797">
    <property type="entry name" value="ORGANIC HYDROPEROXIDE RESISTANCE PROTEIN-LIKE"/>
    <property type="match status" value="1"/>
</dbReference>
<gene>
    <name evidence="2" type="ORF">HNP84_001140</name>
</gene>
<dbReference type="InterPro" id="IPR003718">
    <property type="entry name" value="OsmC/Ohr_fam"/>
</dbReference>
<proteinExistence type="inferred from homology"/>
<dbReference type="InterPro" id="IPR019953">
    <property type="entry name" value="OHR"/>
</dbReference>
<reference evidence="2 3" key="1">
    <citation type="submission" date="2020-08" db="EMBL/GenBank/DDBJ databases">
        <title>Genomic Encyclopedia of Type Strains, Phase IV (KMG-IV): sequencing the most valuable type-strain genomes for metagenomic binning, comparative biology and taxonomic classification.</title>
        <authorList>
            <person name="Goeker M."/>
        </authorList>
    </citation>
    <scope>NUCLEOTIDE SEQUENCE [LARGE SCALE GENOMIC DNA]</scope>
    <source>
        <strain evidence="2 3">DSM 45615</strain>
    </source>
</reference>
<evidence type="ECO:0000313" key="3">
    <source>
        <dbReference type="Proteomes" id="UP000578449"/>
    </source>
</evidence>
<evidence type="ECO:0000313" key="2">
    <source>
        <dbReference type="EMBL" id="MBB5131434.1"/>
    </source>
</evidence>
<dbReference type="AlphaFoldDB" id="A0A840NS17"/>
<dbReference type="GO" id="GO:0006979">
    <property type="term" value="P:response to oxidative stress"/>
    <property type="evidence" value="ECO:0007669"/>
    <property type="project" value="InterPro"/>
</dbReference>
<dbReference type="Gene3D" id="3.30.300.20">
    <property type="match status" value="1"/>
</dbReference>
<organism evidence="2 3">
    <name type="scientific">Thermocatellispora tengchongensis</name>
    <dbReference type="NCBI Taxonomy" id="1073253"/>
    <lineage>
        <taxon>Bacteria</taxon>
        <taxon>Bacillati</taxon>
        <taxon>Actinomycetota</taxon>
        <taxon>Actinomycetes</taxon>
        <taxon>Streptosporangiales</taxon>
        <taxon>Streptosporangiaceae</taxon>
        <taxon>Thermocatellispora</taxon>
    </lineage>
</organism>
<dbReference type="InterPro" id="IPR015946">
    <property type="entry name" value="KH_dom-like_a/b"/>
</dbReference>
<dbReference type="RefSeq" id="WP_185048261.1">
    <property type="nucleotide sequence ID" value="NZ_BAABIX010000022.1"/>
</dbReference>
<dbReference type="NCBIfam" id="TIGR03561">
    <property type="entry name" value="organ_hyd_perox"/>
    <property type="match status" value="1"/>
</dbReference>
<evidence type="ECO:0000256" key="1">
    <source>
        <dbReference type="ARBA" id="ARBA00007378"/>
    </source>
</evidence>
<dbReference type="Pfam" id="PF02566">
    <property type="entry name" value="OsmC"/>
    <property type="match status" value="1"/>
</dbReference>
<dbReference type="Proteomes" id="UP000578449">
    <property type="component" value="Unassembled WGS sequence"/>
</dbReference>
<sequence>MSTIYTATATASTREGRAVSSDGLLDVTLALPKELGGSGAGTNPEQLFAAGYAACFGSALQAVARREKVDASEASVTAEVGLAASEGGAFGLEVTLRVELPDALHGEVGESLVEKAHQMCPYSNATRGNIPVTLVVE</sequence>
<comment type="similarity">
    <text evidence="1">Belongs to the OsmC/Ohr family.</text>
</comment>